<dbReference type="SUPFAM" id="SSF47413">
    <property type="entry name" value="lambda repressor-like DNA-binding domains"/>
    <property type="match status" value="1"/>
</dbReference>
<feature type="domain" description="HTH lacI-type" evidence="4">
    <location>
        <begin position="7"/>
        <end position="60"/>
    </location>
</feature>
<evidence type="ECO:0000256" key="3">
    <source>
        <dbReference type="ARBA" id="ARBA00023163"/>
    </source>
</evidence>
<dbReference type="SUPFAM" id="SSF53822">
    <property type="entry name" value="Periplasmic binding protein-like I"/>
    <property type="match status" value="1"/>
</dbReference>
<dbReference type="InterPro" id="IPR010982">
    <property type="entry name" value="Lambda_DNA-bd_dom_sf"/>
</dbReference>
<reference evidence="5 6" key="1">
    <citation type="submission" date="2023-07" db="EMBL/GenBank/DDBJ databases">
        <title>Sequencing the genomes of 1000 actinobacteria strains.</title>
        <authorList>
            <person name="Klenk H.-P."/>
        </authorList>
    </citation>
    <scope>NUCLEOTIDE SEQUENCE [LARGE SCALE GENOMIC DNA]</scope>
    <source>
        <strain evidence="5 6">DSM 17163</strain>
    </source>
</reference>
<dbReference type="InterPro" id="IPR046335">
    <property type="entry name" value="LacI/GalR-like_sensor"/>
</dbReference>
<evidence type="ECO:0000259" key="4">
    <source>
        <dbReference type="PROSITE" id="PS50932"/>
    </source>
</evidence>
<dbReference type="RefSeq" id="WP_307683083.1">
    <property type="nucleotide sequence ID" value="NZ_JAUSQX010000001.1"/>
</dbReference>
<accession>A0ABT9NHM3</accession>
<protein>
    <submittedName>
        <fullName evidence="5">LacI family transcriptional regulator</fullName>
    </submittedName>
</protein>
<evidence type="ECO:0000313" key="6">
    <source>
        <dbReference type="Proteomes" id="UP001243212"/>
    </source>
</evidence>
<dbReference type="Proteomes" id="UP001243212">
    <property type="component" value="Unassembled WGS sequence"/>
</dbReference>
<sequence length="330" mass="36250">MGANERVTIYDVARAAGVSPSTVSRTLSRPGRVSASTAKKVHQAIQELGYITAHSSAHAERDTHTIAFSVQRLSNPIYEEMLTGFRERFDDSYVPVVVESEEDAAREAANLRRILPQIDGLILASSLLTDAQIANLHKQIPMILVQRQVSGISSIMFDVNVGIAHLIELFDQHQHEELLYVSGPERSWTSGMRWRSIQAAAGDRGIKVSRTKPLEPSPSSGFDAVELWQESNATGVITFNDLQATGFLQGVDRAGLEVPRDVSLASFDNSIAALIAQVPLTSVGGSNVRVGYHAAELLKEQMKRRNNQPREIVLPMKPYFRKSLGLAPNK</sequence>
<dbReference type="CDD" id="cd06267">
    <property type="entry name" value="PBP1_LacI_sugar_binding-like"/>
    <property type="match status" value="1"/>
</dbReference>
<dbReference type="Pfam" id="PF13377">
    <property type="entry name" value="Peripla_BP_3"/>
    <property type="match status" value="1"/>
</dbReference>
<dbReference type="Gene3D" id="3.40.50.2300">
    <property type="match status" value="2"/>
</dbReference>
<dbReference type="InterPro" id="IPR000843">
    <property type="entry name" value="HTH_LacI"/>
</dbReference>
<organism evidence="5 6">
    <name type="scientific">Trueperella bonasi</name>
    <dbReference type="NCBI Taxonomy" id="312286"/>
    <lineage>
        <taxon>Bacteria</taxon>
        <taxon>Bacillati</taxon>
        <taxon>Actinomycetota</taxon>
        <taxon>Actinomycetes</taxon>
        <taxon>Actinomycetales</taxon>
        <taxon>Actinomycetaceae</taxon>
        <taxon>Trueperella</taxon>
    </lineage>
</organism>
<dbReference type="PANTHER" id="PTHR30146:SF109">
    <property type="entry name" value="HTH-TYPE TRANSCRIPTIONAL REGULATOR GALS"/>
    <property type="match status" value="1"/>
</dbReference>
<dbReference type="CDD" id="cd01392">
    <property type="entry name" value="HTH_LacI"/>
    <property type="match status" value="1"/>
</dbReference>
<dbReference type="Pfam" id="PF00356">
    <property type="entry name" value="LacI"/>
    <property type="match status" value="1"/>
</dbReference>
<dbReference type="PRINTS" id="PR00036">
    <property type="entry name" value="HTHLACI"/>
</dbReference>
<gene>
    <name evidence="5" type="ORF">J2S70_001478</name>
</gene>
<evidence type="ECO:0000256" key="2">
    <source>
        <dbReference type="ARBA" id="ARBA00023125"/>
    </source>
</evidence>
<dbReference type="PANTHER" id="PTHR30146">
    <property type="entry name" value="LACI-RELATED TRANSCRIPTIONAL REPRESSOR"/>
    <property type="match status" value="1"/>
</dbReference>
<keyword evidence="3" id="KW-0804">Transcription</keyword>
<dbReference type="SMART" id="SM00354">
    <property type="entry name" value="HTH_LACI"/>
    <property type="match status" value="1"/>
</dbReference>
<keyword evidence="2" id="KW-0238">DNA-binding</keyword>
<dbReference type="Gene3D" id="1.10.260.40">
    <property type="entry name" value="lambda repressor-like DNA-binding domains"/>
    <property type="match status" value="1"/>
</dbReference>
<evidence type="ECO:0000256" key="1">
    <source>
        <dbReference type="ARBA" id="ARBA00023015"/>
    </source>
</evidence>
<dbReference type="EMBL" id="JAUSQX010000001">
    <property type="protein sequence ID" value="MDP9806896.1"/>
    <property type="molecule type" value="Genomic_DNA"/>
</dbReference>
<proteinExistence type="predicted"/>
<dbReference type="InterPro" id="IPR028082">
    <property type="entry name" value="Peripla_BP_I"/>
</dbReference>
<comment type="caution">
    <text evidence="5">The sequence shown here is derived from an EMBL/GenBank/DDBJ whole genome shotgun (WGS) entry which is preliminary data.</text>
</comment>
<keyword evidence="6" id="KW-1185">Reference proteome</keyword>
<name>A0ABT9NHM3_9ACTO</name>
<dbReference type="PROSITE" id="PS50932">
    <property type="entry name" value="HTH_LACI_2"/>
    <property type="match status" value="1"/>
</dbReference>
<keyword evidence="1" id="KW-0805">Transcription regulation</keyword>
<evidence type="ECO:0000313" key="5">
    <source>
        <dbReference type="EMBL" id="MDP9806896.1"/>
    </source>
</evidence>